<dbReference type="SMART" id="SM00670">
    <property type="entry name" value="PINc"/>
    <property type="match status" value="1"/>
</dbReference>
<evidence type="ECO:0000256" key="16">
    <source>
        <dbReference type="SAM" id="MobiDB-lite"/>
    </source>
</evidence>
<dbReference type="GO" id="GO:0006364">
    <property type="term" value="P:rRNA processing"/>
    <property type="evidence" value="ECO:0007669"/>
    <property type="project" value="UniProtKB-KW"/>
</dbReference>
<feature type="compositionally biased region" description="Basic and acidic residues" evidence="16">
    <location>
        <begin position="354"/>
        <end position="375"/>
    </location>
</feature>
<dbReference type="GO" id="GO:0004519">
    <property type="term" value="F:endonuclease activity"/>
    <property type="evidence" value="ECO:0007669"/>
    <property type="project" value="UniProtKB-KW"/>
</dbReference>
<keyword evidence="12" id="KW-0694">RNA-binding</keyword>
<dbReference type="Gene3D" id="2.40.50.700">
    <property type="match status" value="1"/>
</dbReference>
<dbReference type="GO" id="GO:0005730">
    <property type="term" value="C:nucleolus"/>
    <property type="evidence" value="ECO:0007669"/>
    <property type="project" value="UniProtKB-SubCell"/>
</dbReference>
<evidence type="ECO:0000256" key="1">
    <source>
        <dbReference type="ARBA" id="ARBA00001946"/>
    </source>
</evidence>
<dbReference type="GO" id="GO:0000177">
    <property type="term" value="C:cytoplasmic exosome (RNase complex)"/>
    <property type="evidence" value="ECO:0007669"/>
    <property type="project" value="TreeGrafter"/>
</dbReference>
<name>A0A0E9NI21_SAICN</name>
<dbReference type="GO" id="GO:0000175">
    <property type="term" value="F:3'-5'-RNA exonuclease activity"/>
    <property type="evidence" value="ECO:0007669"/>
    <property type="project" value="TreeGrafter"/>
</dbReference>
<evidence type="ECO:0000256" key="5">
    <source>
        <dbReference type="ARBA" id="ARBA00022490"/>
    </source>
</evidence>
<dbReference type="Gene3D" id="2.40.50.690">
    <property type="match status" value="1"/>
</dbReference>
<dbReference type="Pfam" id="PF00773">
    <property type="entry name" value="RNB"/>
    <property type="match status" value="1"/>
</dbReference>
<evidence type="ECO:0000256" key="8">
    <source>
        <dbReference type="ARBA" id="ARBA00022759"/>
    </source>
</evidence>
<dbReference type="SMART" id="SM00955">
    <property type="entry name" value="RNB"/>
    <property type="match status" value="1"/>
</dbReference>
<dbReference type="PANTHER" id="PTHR23355">
    <property type="entry name" value="RIBONUCLEASE"/>
    <property type="match status" value="1"/>
</dbReference>
<evidence type="ECO:0000256" key="7">
    <source>
        <dbReference type="ARBA" id="ARBA00022722"/>
    </source>
</evidence>
<sequence length="989" mass="112318">MSAMEIDSVIGVKRNQTQLSRLQQKVFVRSNRGKATKVVREHYLRNDIPCSSQLCLRCQQTAPPDAKGRIRHAVLAATPSSTKSLGPHYLVPDTNIFFHCMDLMERTDAIFDVIVLQTVLDELRNRSTPLYNRLRQLCLDGDKRFYVFHNEFREETYVIRDAGETINDRNDRAVRVACAWYKKHLQEAVRGSGTKVPEVVMLTNDRGNREKAKAEGVVNSSVNDYVSGLSNADELLDMISAAFDEENQVTKKGENIYPEYLSAARLLEGVKSMKYHQGVFNVSPYNYLEGSVPVPAFDRPLKVIGREHINRAIQGDVVVVEMLPESEWYTPVAKIIEDEEVNKNEGADNDDEKEGVVSEQERKELEDEKAKGVRKEIKPEPTAKVVGVIKRKWRSYVGHIDPSSVSASKKGRGQQTVFVLPMDKRIPKIRIRTRQATNLQGQRIVVSIDAWERTSRYPEGHFVRALGEIESKGAETEAILLEYNVQYRPFPKAVLDCLPKEGHDWVVPAKEDLRWKDRKDFRDMLVCSIDPPGCQDIDDALHAKLLPNGNYQVGVHIADVTHFVKPDTPMDDEAASRGTTVYLVDKRIDMLPHLLGTDLCSLKPYVERFAFSTIWEVTPEADIVNVEFTKSVIKSKESFSYEQAQMRINDESQQDDLTKGMRILLALSKKLKQKRMNAGALNLASPEVKVQVESETSDPAEVEVKQLFETNSLVEEFMLLANISVADKIYEKFPESAMLRRHGAPPATNFEVLQDMLKTKKNMSLDVSSSKAVADSLDRCTDPKEPYFNTLLRIMATRCMLAAEYFGSGQFAESEFRHYGLATHIYTHFTSPIRRYADVMVHRQLAAAIGYEEPHPSLVDKVKLEDICSNINFRHRNAQFAGRASVEYYVGQALKNKVAEVDAFVMKVFKNGFAVFIAQFGIESLIYVRDLAKPEPETEFVPEEYSLAIERKSKQPYKVSVFDKIKVRVKVVKEENTGKQKVSMELVDY</sequence>
<organism evidence="19 20">
    <name type="scientific">Saitoella complicata (strain BCRC 22490 / CBS 7301 / JCM 7358 / NBRC 10748 / NRRL Y-17804)</name>
    <dbReference type="NCBI Taxonomy" id="698492"/>
    <lineage>
        <taxon>Eukaryota</taxon>
        <taxon>Fungi</taxon>
        <taxon>Dikarya</taxon>
        <taxon>Ascomycota</taxon>
        <taxon>Taphrinomycotina</taxon>
        <taxon>Taphrinomycotina incertae sedis</taxon>
        <taxon>Saitoella</taxon>
    </lineage>
</organism>
<dbReference type="Pfam" id="PF17849">
    <property type="entry name" value="OB_Dis3"/>
    <property type="match status" value="1"/>
</dbReference>
<dbReference type="FunFam" id="3.40.50.1010:FF:000010">
    <property type="entry name" value="Exosome complex exonuclease DIS3"/>
    <property type="match status" value="1"/>
</dbReference>
<dbReference type="Gene3D" id="2.40.50.140">
    <property type="entry name" value="Nucleic acid-binding proteins"/>
    <property type="match status" value="1"/>
</dbReference>
<dbReference type="OrthoDB" id="372421at2759"/>
<feature type="region of interest" description="Disordered" evidence="16">
    <location>
        <begin position="340"/>
        <end position="375"/>
    </location>
</feature>
<dbReference type="InterPro" id="IPR029060">
    <property type="entry name" value="PIN-like_dom_sf"/>
</dbReference>
<reference evidence="19 20" key="1">
    <citation type="journal article" date="2011" name="J. Gen. Appl. Microbiol.">
        <title>Draft genome sequencing of the enigmatic yeast Saitoella complicata.</title>
        <authorList>
            <person name="Nishida H."/>
            <person name="Hamamoto M."/>
            <person name="Sugiyama J."/>
        </authorList>
    </citation>
    <scope>NUCLEOTIDE SEQUENCE [LARGE SCALE GENOMIC DNA]</scope>
    <source>
        <strain evidence="19 20">NRRL Y-17804</strain>
    </source>
</reference>
<keyword evidence="7" id="KW-0540">Nuclease</keyword>
<dbReference type="InterPro" id="IPR033771">
    <property type="entry name" value="Rrp44_CSD1"/>
</dbReference>
<comment type="caution">
    <text evidence="19">The sequence shown here is derived from an EMBL/GenBank/DDBJ whole genome shotgun (WGS) entry which is preliminary data.</text>
</comment>
<dbReference type="GO" id="GO:0000176">
    <property type="term" value="C:nuclear exosome (RNase complex)"/>
    <property type="evidence" value="ECO:0007669"/>
    <property type="project" value="UniProtKB-ARBA"/>
</dbReference>
<gene>
    <name evidence="19" type="ORF">G7K_3497-t1</name>
</gene>
<protein>
    <recommendedName>
        <fullName evidence="14">Ribosomal RNA-processing protein 44</fullName>
    </recommendedName>
</protein>
<evidence type="ECO:0000256" key="6">
    <source>
        <dbReference type="ARBA" id="ARBA00022552"/>
    </source>
</evidence>
<dbReference type="PROSITE" id="PS01175">
    <property type="entry name" value="RIBONUCLEASE_II"/>
    <property type="match status" value="1"/>
</dbReference>
<dbReference type="Gene3D" id="3.40.50.1010">
    <property type="entry name" value="5'-nuclease"/>
    <property type="match status" value="1"/>
</dbReference>
<dbReference type="InterPro" id="IPR002716">
    <property type="entry name" value="PIN_dom"/>
</dbReference>
<evidence type="ECO:0000256" key="3">
    <source>
        <dbReference type="ARBA" id="ARBA00004604"/>
    </source>
</evidence>
<dbReference type="Pfam" id="PF13638">
    <property type="entry name" value="PIN_4"/>
    <property type="match status" value="1"/>
</dbReference>
<comment type="similarity">
    <text evidence="4 15">Belongs to the RNR ribonuclease family.</text>
</comment>
<dbReference type="FunFam" id="2.40.50.700:FF:000001">
    <property type="entry name" value="Exosome complex exonuclease exoribonuclease (Rrp44)"/>
    <property type="match status" value="1"/>
</dbReference>
<evidence type="ECO:0000256" key="9">
    <source>
        <dbReference type="ARBA" id="ARBA00022801"/>
    </source>
</evidence>
<dbReference type="PANTHER" id="PTHR23355:SF35">
    <property type="entry name" value="EXOSOME COMPLEX EXONUCLEASE RRP44"/>
    <property type="match status" value="1"/>
</dbReference>
<evidence type="ECO:0000259" key="18">
    <source>
        <dbReference type="SMART" id="SM00955"/>
    </source>
</evidence>
<keyword evidence="5" id="KW-0963">Cytoplasm</keyword>
<dbReference type="SUPFAM" id="SSF50249">
    <property type="entry name" value="Nucleic acid-binding proteins"/>
    <property type="match status" value="3"/>
</dbReference>
<keyword evidence="11" id="KW-0269">Exonuclease</keyword>
<keyword evidence="8" id="KW-0255">Endonuclease</keyword>
<evidence type="ECO:0000256" key="4">
    <source>
        <dbReference type="ARBA" id="ARBA00005785"/>
    </source>
</evidence>
<keyword evidence="6" id="KW-0698">rRNA processing</keyword>
<dbReference type="GO" id="GO:0071031">
    <property type="term" value="P:nuclear mRNA surveillance of mRNA 3'-end processing"/>
    <property type="evidence" value="ECO:0007669"/>
    <property type="project" value="TreeGrafter"/>
</dbReference>
<dbReference type="Pfam" id="PF17215">
    <property type="entry name" value="Rrp44_S1"/>
    <property type="match status" value="1"/>
</dbReference>
<dbReference type="OMA" id="GQVMRNN"/>
<comment type="subcellular location">
    <subcellularLocation>
        <location evidence="2">Cytoplasm</location>
    </subcellularLocation>
    <subcellularLocation>
        <location evidence="3">Nucleus</location>
        <location evidence="3">Nucleolus</location>
    </subcellularLocation>
</comment>
<dbReference type="CDD" id="cd09862">
    <property type="entry name" value="PIN_Rrp44-like"/>
    <property type="match status" value="1"/>
</dbReference>
<evidence type="ECO:0000256" key="10">
    <source>
        <dbReference type="ARBA" id="ARBA00022835"/>
    </source>
</evidence>
<evidence type="ECO:0000256" key="12">
    <source>
        <dbReference type="ARBA" id="ARBA00022884"/>
    </source>
</evidence>
<evidence type="ECO:0000313" key="20">
    <source>
        <dbReference type="Proteomes" id="UP000033140"/>
    </source>
</evidence>
<dbReference type="InterPro" id="IPR022966">
    <property type="entry name" value="RNase_II/R_CS"/>
</dbReference>
<evidence type="ECO:0000256" key="11">
    <source>
        <dbReference type="ARBA" id="ARBA00022839"/>
    </source>
</evidence>
<dbReference type="GO" id="GO:0016075">
    <property type="term" value="P:rRNA catabolic process"/>
    <property type="evidence" value="ECO:0007669"/>
    <property type="project" value="TreeGrafter"/>
</dbReference>
<keyword evidence="13" id="KW-0539">Nucleus</keyword>
<dbReference type="InterPro" id="IPR050180">
    <property type="entry name" value="RNR_Ribonuclease"/>
</dbReference>
<dbReference type="SUPFAM" id="SSF88723">
    <property type="entry name" value="PIN domain-like"/>
    <property type="match status" value="1"/>
</dbReference>
<evidence type="ECO:0000256" key="2">
    <source>
        <dbReference type="ARBA" id="ARBA00004496"/>
    </source>
</evidence>
<feature type="domain" description="PIN" evidence="17">
    <location>
        <begin position="88"/>
        <end position="210"/>
    </location>
</feature>
<evidence type="ECO:0000256" key="13">
    <source>
        <dbReference type="ARBA" id="ARBA00023242"/>
    </source>
</evidence>
<comment type="cofactor">
    <cofactor evidence="1">
        <name>Mg(2+)</name>
        <dbReference type="ChEBI" id="CHEBI:18420"/>
    </cofactor>
</comment>
<feature type="domain" description="RNB" evidence="18">
    <location>
        <begin position="518"/>
        <end position="851"/>
    </location>
</feature>
<reference evidence="19 20" key="2">
    <citation type="journal article" date="2014" name="J. Gen. Appl. Microbiol.">
        <title>The early diverging ascomycetous budding yeast Saitoella complicata has three histone deacetylases belonging to the Clr6, Hos2, and Rpd3 lineages.</title>
        <authorList>
            <person name="Nishida H."/>
            <person name="Matsumoto T."/>
            <person name="Kondo S."/>
            <person name="Hamamoto M."/>
            <person name="Yoshikawa H."/>
        </authorList>
    </citation>
    <scope>NUCLEOTIDE SEQUENCE [LARGE SCALE GENOMIC DNA]</scope>
    <source>
        <strain evidence="19 20">NRRL Y-17804</strain>
    </source>
</reference>
<dbReference type="EMBL" id="BACD03000022">
    <property type="protein sequence ID" value="GAO49346.1"/>
    <property type="molecule type" value="Genomic_DNA"/>
</dbReference>
<dbReference type="InterPro" id="IPR001900">
    <property type="entry name" value="RNase_II/R"/>
</dbReference>
<evidence type="ECO:0000256" key="15">
    <source>
        <dbReference type="RuleBase" id="RU003901"/>
    </source>
</evidence>
<keyword evidence="9" id="KW-0378">Hydrolase</keyword>
<dbReference type="InterPro" id="IPR033770">
    <property type="entry name" value="RRP44_S1"/>
</dbReference>
<keyword evidence="10" id="KW-0271">Exosome</keyword>
<dbReference type="STRING" id="698492.A0A0E9NI21"/>
<dbReference type="Proteomes" id="UP000033140">
    <property type="component" value="Unassembled WGS sequence"/>
</dbReference>
<dbReference type="RefSeq" id="XP_019027114.1">
    <property type="nucleotide sequence ID" value="XM_019171436.1"/>
</dbReference>
<dbReference type="InterPro" id="IPR041505">
    <property type="entry name" value="Dis3_CSD2"/>
</dbReference>
<proteinExistence type="inferred from homology"/>
<dbReference type="GO" id="GO:0071034">
    <property type="term" value="P:CUT catabolic process"/>
    <property type="evidence" value="ECO:0007669"/>
    <property type="project" value="UniProtKB-ARBA"/>
</dbReference>
<dbReference type="Pfam" id="PF17216">
    <property type="entry name" value="Rrp44_CSD1"/>
    <property type="match status" value="1"/>
</dbReference>
<evidence type="ECO:0000256" key="14">
    <source>
        <dbReference type="ARBA" id="ARBA00077930"/>
    </source>
</evidence>
<evidence type="ECO:0000313" key="19">
    <source>
        <dbReference type="EMBL" id="GAO49346.1"/>
    </source>
</evidence>
<reference evidence="19 20" key="3">
    <citation type="journal article" date="2015" name="Genome Announc.">
        <title>Draft Genome Sequence of the Archiascomycetous Yeast Saitoella complicata.</title>
        <authorList>
            <person name="Yamauchi K."/>
            <person name="Kondo S."/>
            <person name="Hamamoto M."/>
            <person name="Takahashi Y."/>
            <person name="Ogura Y."/>
            <person name="Hayashi T."/>
            <person name="Nishida H."/>
        </authorList>
    </citation>
    <scope>NUCLEOTIDE SEQUENCE [LARGE SCALE GENOMIC DNA]</scope>
    <source>
        <strain evidence="19 20">NRRL Y-17804</strain>
    </source>
</reference>
<keyword evidence="20" id="KW-1185">Reference proteome</keyword>
<accession>A0A0E9NI21</accession>
<evidence type="ECO:0000259" key="17">
    <source>
        <dbReference type="SMART" id="SM00670"/>
    </source>
</evidence>
<dbReference type="AlphaFoldDB" id="A0A0E9NI21"/>
<dbReference type="InterPro" id="IPR012340">
    <property type="entry name" value="NA-bd_OB-fold"/>
</dbReference>
<dbReference type="GO" id="GO:0003723">
    <property type="term" value="F:RNA binding"/>
    <property type="evidence" value="ECO:0007669"/>
    <property type="project" value="UniProtKB-KW"/>
</dbReference>